<proteinExistence type="predicted"/>
<dbReference type="InterPro" id="IPR050707">
    <property type="entry name" value="HTH_MetabolicPath_Reg"/>
</dbReference>
<dbReference type="AlphaFoldDB" id="A0A291Q0H5"/>
<dbReference type="Gene3D" id="1.10.10.10">
    <property type="entry name" value="Winged helix-like DNA-binding domain superfamily/Winged helix DNA-binding domain"/>
    <property type="match status" value="1"/>
</dbReference>
<accession>A0A291Q0H5</accession>
<evidence type="ECO:0000313" key="7">
    <source>
        <dbReference type="EMBL" id="ATL25052.1"/>
    </source>
</evidence>
<evidence type="ECO:0000256" key="4">
    <source>
        <dbReference type="SAM" id="MobiDB-lite"/>
    </source>
</evidence>
<feature type="compositionally biased region" description="Low complexity" evidence="4">
    <location>
        <begin position="246"/>
        <end position="261"/>
    </location>
</feature>
<protein>
    <submittedName>
        <fullName evidence="7">Transcriptional regulator, IclR family</fullName>
    </submittedName>
</protein>
<keyword evidence="1" id="KW-0805">Transcription regulation</keyword>
<dbReference type="RefSeq" id="WP_098240217.1">
    <property type="nucleotide sequence ID" value="NZ_CP022685.1"/>
</dbReference>
<dbReference type="GO" id="GO:0003700">
    <property type="term" value="F:DNA-binding transcription factor activity"/>
    <property type="evidence" value="ECO:0007669"/>
    <property type="project" value="TreeGrafter"/>
</dbReference>
<gene>
    <name evidence="7" type="ORF">KY5_0034</name>
</gene>
<dbReference type="InterPro" id="IPR036388">
    <property type="entry name" value="WH-like_DNA-bd_sf"/>
</dbReference>
<dbReference type="PROSITE" id="PS51077">
    <property type="entry name" value="HTH_ICLR"/>
    <property type="match status" value="1"/>
</dbReference>
<dbReference type="KEGG" id="sfk:KY5_0034"/>
<dbReference type="PANTHER" id="PTHR30136:SF24">
    <property type="entry name" value="HTH-TYPE TRANSCRIPTIONAL REPRESSOR ALLR"/>
    <property type="match status" value="1"/>
</dbReference>
<dbReference type="InterPro" id="IPR014757">
    <property type="entry name" value="Tscrpt_reg_IclR_C"/>
</dbReference>
<evidence type="ECO:0000256" key="3">
    <source>
        <dbReference type="ARBA" id="ARBA00023163"/>
    </source>
</evidence>
<dbReference type="InterPro" id="IPR005471">
    <property type="entry name" value="Tscrpt_reg_IclR_N"/>
</dbReference>
<keyword evidence="3" id="KW-0804">Transcription</keyword>
<dbReference type="SUPFAM" id="SSF46785">
    <property type="entry name" value="Winged helix' DNA-binding domain"/>
    <property type="match status" value="1"/>
</dbReference>
<organism evidence="7 8">
    <name type="scientific">Streptomyces formicae</name>
    <dbReference type="NCBI Taxonomy" id="1616117"/>
    <lineage>
        <taxon>Bacteria</taxon>
        <taxon>Bacillati</taxon>
        <taxon>Actinomycetota</taxon>
        <taxon>Actinomycetes</taxon>
        <taxon>Kitasatosporales</taxon>
        <taxon>Streptomycetaceae</taxon>
        <taxon>Streptomyces</taxon>
    </lineage>
</organism>
<dbReference type="PANTHER" id="PTHR30136">
    <property type="entry name" value="HELIX-TURN-HELIX TRANSCRIPTIONAL REGULATOR, ICLR FAMILY"/>
    <property type="match status" value="1"/>
</dbReference>
<evidence type="ECO:0000259" key="5">
    <source>
        <dbReference type="PROSITE" id="PS51077"/>
    </source>
</evidence>
<dbReference type="InterPro" id="IPR029016">
    <property type="entry name" value="GAF-like_dom_sf"/>
</dbReference>
<dbReference type="EMBL" id="CP022685">
    <property type="protein sequence ID" value="ATL25052.1"/>
    <property type="molecule type" value="Genomic_DNA"/>
</dbReference>
<evidence type="ECO:0000313" key="8">
    <source>
        <dbReference type="Proteomes" id="UP000221011"/>
    </source>
</evidence>
<dbReference type="PROSITE" id="PS51078">
    <property type="entry name" value="ICLR_ED"/>
    <property type="match status" value="1"/>
</dbReference>
<dbReference type="SUPFAM" id="SSF55781">
    <property type="entry name" value="GAF domain-like"/>
    <property type="match status" value="1"/>
</dbReference>
<keyword evidence="8" id="KW-1185">Reference proteome</keyword>
<dbReference type="SMART" id="SM00346">
    <property type="entry name" value="HTH_ICLR"/>
    <property type="match status" value="1"/>
</dbReference>
<feature type="domain" description="HTH iclR-type" evidence="5">
    <location>
        <begin position="16"/>
        <end position="75"/>
    </location>
</feature>
<evidence type="ECO:0000259" key="6">
    <source>
        <dbReference type="PROSITE" id="PS51078"/>
    </source>
</evidence>
<dbReference type="GO" id="GO:0045892">
    <property type="term" value="P:negative regulation of DNA-templated transcription"/>
    <property type="evidence" value="ECO:0007669"/>
    <property type="project" value="TreeGrafter"/>
</dbReference>
<feature type="domain" description="IclR-ED" evidence="6">
    <location>
        <begin position="76"/>
        <end position="239"/>
    </location>
</feature>
<dbReference type="Pfam" id="PF09339">
    <property type="entry name" value="HTH_IclR"/>
    <property type="match status" value="1"/>
</dbReference>
<dbReference type="InterPro" id="IPR036390">
    <property type="entry name" value="WH_DNA-bd_sf"/>
</dbReference>
<dbReference type="Gene3D" id="3.30.450.40">
    <property type="match status" value="1"/>
</dbReference>
<dbReference type="GO" id="GO:0003677">
    <property type="term" value="F:DNA binding"/>
    <property type="evidence" value="ECO:0007669"/>
    <property type="project" value="UniProtKB-KW"/>
</dbReference>
<dbReference type="Pfam" id="PF01614">
    <property type="entry name" value="IclR_C"/>
    <property type="match status" value="1"/>
</dbReference>
<evidence type="ECO:0000256" key="2">
    <source>
        <dbReference type="ARBA" id="ARBA00023125"/>
    </source>
</evidence>
<dbReference type="Proteomes" id="UP000221011">
    <property type="component" value="Chromosome"/>
</dbReference>
<sequence>MAGCPYEKSHEGTRGRGVLEGAFALLEAIERTEEAGLTALTAESGLPKTTVHRLLEQMVDLGVVEQSGTRYRMGPRVFRLGQGWQPHPRLRVAAHAPMRRLAEMTDATVGVCVLREGRTLAVHGVPGMVDHLAPLRPGATWSWSTAAGRLLVATAPPAIPFDPLPASWRREAAAIRESRLALDREELIPGVHCVAAPVTAPDGTVVAALCAMVDPAHDLRHLGHAVTLAGRAVSAGLPRTARRARGSGARGVTGTRSLQRA</sequence>
<reference evidence="7 8" key="1">
    <citation type="submission" date="2017-08" db="EMBL/GenBank/DDBJ databases">
        <title>Complete Genome Sequence of Streptomyces formicae KY5, the formicamycin producer.</title>
        <authorList>
            <person name="Holmes N.A."/>
            <person name="Devine R."/>
            <person name="Qin Z."/>
            <person name="Seipke R.F."/>
            <person name="Wilkinson B."/>
            <person name="Hutchings M.I."/>
        </authorList>
    </citation>
    <scope>NUCLEOTIDE SEQUENCE [LARGE SCALE GENOMIC DNA]</scope>
    <source>
        <strain evidence="7 8">KY5</strain>
    </source>
</reference>
<keyword evidence="2" id="KW-0238">DNA-binding</keyword>
<evidence type="ECO:0000256" key="1">
    <source>
        <dbReference type="ARBA" id="ARBA00023015"/>
    </source>
</evidence>
<name>A0A291Q0H5_9ACTN</name>
<feature type="region of interest" description="Disordered" evidence="4">
    <location>
        <begin position="239"/>
        <end position="261"/>
    </location>
</feature>